<dbReference type="PANTHER" id="PTHR33371:SF17">
    <property type="entry name" value="MCE-FAMILY PROTEIN MCE1B"/>
    <property type="match status" value="1"/>
</dbReference>
<feature type="domain" description="Mammalian cell entry C-terminal" evidence="3">
    <location>
        <begin position="118"/>
        <end position="326"/>
    </location>
</feature>
<dbReference type="InterPro" id="IPR003399">
    <property type="entry name" value="Mce/MlaD"/>
</dbReference>
<feature type="domain" description="Mce/MlaD" evidence="2">
    <location>
        <begin position="37"/>
        <end position="112"/>
    </location>
</feature>
<dbReference type="InterPro" id="IPR052336">
    <property type="entry name" value="MlaD_Phospholipid_Transporter"/>
</dbReference>
<keyword evidence="5" id="KW-1185">Reference proteome</keyword>
<name>A0ABW6S423_9NOCA</name>
<dbReference type="PANTHER" id="PTHR33371">
    <property type="entry name" value="INTERMEMBRANE PHOSPHOLIPID TRANSPORT SYSTEM BINDING PROTEIN MLAD-RELATED"/>
    <property type="match status" value="1"/>
</dbReference>
<evidence type="ECO:0000259" key="2">
    <source>
        <dbReference type="Pfam" id="PF02470"/>
    </source>
</evidence>
<evidence type="ECO:0000259" key="3">
    <source>
        <dbReference type="Pfam" id="PF11887"/>
    </source>
</evidence>
<dbReference type="Proteomes" id="UP001601992">
    <property type="component" value="Unassembled WGS sequence"/>
</dbReference>
<dbReference type="InterPro" id="IPR024516">
    <property type="entry name" value="Mce_C"/>
</dbReference>
<dbReference type="EMBL" id="JBIAQY010000009">
    <property type="protein sequence ID" value="MFF3571048.1"/>
    <property type="molecule type" value="Genomic_DNA"/>
</dbReference>
<dbReference type="InterPro" id="IPR005693">
    <property type="entry name" value="Mce"/>
</dbReference>
<comment type="caution">
    <text evidence="4">The sequence shown here is derived from an EMBL/GenBank/DDBJ whole genome shotgun (WGS) entry which is preliminary data.</text>
</comment>
<dbReference type="Pfam" id="PF02470">
    <property type="entry name" value="MlaD"/>
    <property type="match status" value="1"/>
</dbReference>
<keyword evidence="1" id="KW-1133">Transmembrane helix</keyword>
<dbReference type="RefSeq" id="WP_040830445.1">
    <property type="nucleotide sequence ID" value="NZ_JBIAQY010000009.1"/>
</dbReference>
<evidence type="ECO:0000256" key="1">
    <source>
        <dbReference type="SAM" id="Phobius"/>
    </source>
</evidence>
<evidence type="ECO:0000313" key="5">
    <source>
        <dbReference type="Proteomes" id="UP001601992"/>
    </source>
</evidence>
<dbReference type="Pfam" id="PF11887">
    <property type="entry name" value="Mce4_CUP1"/>
    <property type="match status" value="1"/>
</dbReference>
<gene>
    <name evidence="4" type="ORF">ACFYXQ_25025</name>
</gene>
<keyword evidence="1" id="KW-0812">Transmembrane</keyword>
<dbReference type="NCBIfam" id="TIGR00996">
    <property type="entry name" value="Mtu_fam_mce"/>
    <property type="match status" value="1"/>
</dbReference>
<evidence type="ECO:0000313" key="4">
    <source>
        <dbReference type="EMBL" id="MFF3571048.1"/>
    </source>
</evidence>
<reference evidence="4 5" key="1">
    <citation type="submission" date="2024-10" db="EMBL/GenBank/DDBJ databases">
        <title>The Natural Products Discovery Center: Release of the First 8490 Sequenced Strains for Exploring Actinobacteria Biosynthetic Diversity.</title>
        <authorList>
            <person name="Kalkreuter E."/>
            <person name="Kautsar S.A."/>
            <person name="Yang D."/>
            <person name="Bader C.D."/>
            <person name="Teijaro C.N."/>
            <person name="Fluegel L."/>
            <person name="Davis C.M."/>
            <person name="Simpson J.R."/>
            <person name="Lauterbach L."/>
            <person name="Steele A.D."/>
            <person name="Gui C."/>
            <person name="Meng S."/>
            <person name="Li G."/>
            <person name="Viehrig K."/>
            <person name="Ye F."/>
            <person name="Su P."/>
            <person name="Kiefer A.F."/>
            <person name="Nichols A."/>
            <person name="Cepeda A.J."/>
            <person name="Yan W."/>
            <person name="Fan B."/>
            <person name="Jiang Y."/>
            <person name="Adhikari A."/>
            <person name="Zheng C.-J."/>
            <person name="Schuster L."/>
            <person name="Cowan T.M."/>
            <person name="Smanski M.J."/>
            <person name="Chevrette M.G."/>
            <person name="De Carvalho L.P.S."/>
            <person name="Shen B."/>
        </authorList>
    </citation>
    <scope>NUCLEOTIDE SEQUENCE [LARGE SCALE GENOMIC DNA]</scope>
    <source>
        <strain evidence="4 5">NPDC002593</strain>
    </source>
</reference>
<proteinExistence type="predicted"/>
<organism evidence="4 5">
    <name type="scientific">Nocardia jiangxiensis</name>
    <dbReference type="NCBI Taxonomy" id="282685"/>
    <lineage>
        <taxon>Bacteria</taxon>
        <taxon>Bacillati</taxon>
        <taxon>Actinomycetota</taxon>
        <taxon>Actinomycetes</taxon>
        <taxon>Mycobacteriales</taxon>
        <taxon>Nocardiaceae</taxon>
        <taxon>Nocardia</taxon>
    </lineage>
</organism>
<accession>A0ABW6S423</accession>
<feature type="transmembrane region" description="Helical" evidence="1">
    <location>
        <begin position="12"/>
        <end position="31"/>
    </location>
</feature>
<keyword evidence="1" id="KW-0472">Membrane</keyword>
<protein>
    <submittedName>
        <fullName evidence="4">MCE family protein</fullName>
    </submittedName>
</protein>
<sequence>MSRTATTVKTGLFAAVMLLIVVALVIVFGQYRFDAHSRYYAEFTDVSGLKKGDFIRVAGVEVGRVAAVGVDADYRGHVALDVDGDYRITHATRATVRYQNLVGDRYLELQDGPGDSAPASAGYTIGPDHTQPALDLDLLIGSFQPLFRGLDPVQINNLSGELIAVLQGQGGTVQSLLVHAASLTSTLADRDEVIGRVVSNLDTVLGSVDKHSAELSSALDTAQQIATGLAQDDQAWGQALTHIDASTASLASLLTQDRPALAGTVNQLNRTATQLDAGSGTLDSILGRLPDTYAALTRLGAYGNFFNYYLCGLRIKLDGPGGKDFTTPLIGQTTGRCAPK</sequence>